<dbReference type="HOGENOM" id="CLU_472598_0_0_1"/>
<dbReference type="InParanoid" id="G4T543"/>
<dbReference type="Proteomes" id="UP000007148">
    <property type="component" value="Unassembled WGS sequence"/>
</dbReference>
<feature type="compositionally biased region" description="Acidic residues" evidence="1">
    <location>
        <begin position="367"/>
        <end position="382"/>
    </location>
</feature>
<gene>
    <name evidence="2" type="ORF">PIIN_00122</name>
</gene>
<accession>G4T543</accession>
<proteinExistence type="predicted"/>
<dbReference type="AlphaFoldDB" id="G4T543"/>
<dbReference type="InterPro" id="IPR036873">
    <property type="entry name" value="Rhodanese-like_dom_sf"/>
</dbReference>
<evidence type="ECO:0008006" key="4">
    <source>
        <dbReference type="Google" id="ProtNLM"/>
    </source>
</evidence>
<evidence type="ECO:0000313" key="2">
    <source>
        <dbReference type="EMBL" id="CCA66436.1"/>
    </source>
</evidence>
<feature type="compositionally biased region" description="Low complexity" evidence="1">
    <location>
        <begin position="50"/>
        <end position="64"/>
    </location>
</feature>
<sequence length="577" mass="61100">MFHDAHDTLVVPNSGDDDGIAQELAQLEALRQNVKRNLMLRPISTQNLREAASSSSKTAELSSTRQMPGGYPFTPAVHPEPPSSAASTGSDVFYSARPLSSASVSSYYFGDQQMQAIGSPASATFLPPGSFPKSPFVQSMESYQPMPPAIQKPPPPQSNRTPTVPQPSSQSNQPPQVYDANQLLDLLLPLNYPSASQMPRALLLDTRPAGSYLASRVIYSINLAIPSLILKRHRKSLQKGGAGFPSLESLKAYVSTDAGRRNWVELMGGDDDSQGTSLWNGEIIVFDEEMDESDPLAPTQSPQSGTTPSSTGSGLQSSHLSSTSTAAWTLLTLLRPLTSGPLYYLKGGITALRRLEGSEEVVVSGEWEIEDEEDSDGIDEGSDAAASSDAQSSVAFSVSNSGGDKSRPSVDTPSTGTPQAKSLTTPNLKLLGSPNPRGTPQGLSMIRTDVAAKHRPLPEIEPPTTSPKLADMAPSEATPQKAAELAAVPRDTTTSTVSLKPPPSPRKAKTLALDLSSPDSSKTPRMLSLNIPAANSERFKPRLDGERPTHQRLRSGGSGDAAQAVKTPPSCGSPEIG</sequence>
<evidence type="ECO:0000313" key="3">
    <source>
        <dbReference type="Proteomes" id="UP000007148"/>
    </source>
</evidence>
<feature type="region of interest" description="Disordered" evidence="1">
    <location>
        <begin position="136"/>
        <end position="176"/>
    </location>
</feature>
<dbReference type="OrthoDB" id="273181at2759"/>
<feature type="region of interest" description="Disordered" evidence="1">
    <location>
        <begin position="292"/>
        <end position="319"/>
    </location>
</feature>
<keyword evidence="3" id="KW-1185">Reference proteome</keyword>
<comment type="caution">
    <text evidence="2">The sequence shown here is derived from an EMBL/GenBank/DDBJ whole genome shotgun (WGS) entry which is preliminary data.</text>
</comment>
<feature type="compositionally biased region" description="Low complexity" evidence="1">
    <location>
        <begin position="166"/>
        <end position="176"/>
    </location>
</feature>
<dbReference type="STRING" id="1109443.G4T543"/>
<dbReference type="eggNOG" id="KOG1716">
    <property type="taxonomic scope" value="Eukaryota"/>
</dbReference>
<feature type="region of interest" description="Disordered" evidence="1">
    <location>
        <begin position="360"/>
        <end position="577"/>
    </location>
</feature>
<feature type="compositionally biased region" description="Basic and acidic residues" evidence="1">
    <location>
        <begin position="537"/>
        <end position="549"/>
    </location>
</feature>
<feature type="compositionally biased region" description="Pro residues" evidence="1">
    <location>
        <begin position="145"/>
        <end position="157"/>
    </location>
</feature>
<dbReference type="EMBL" id="CAFZ01000002">
    <property type="protein sequence ID" value="CCA66436.1"/>
    <property type="molecule type" value="Genomic_DNA"/>
</dbReference>
<feature type="compositionally biased region" description="Low complexity" evidence="1">
    <location>
        <begin position="297"/>
        <end position="319"/>
    </location>
</feature>
<reference evidence="2 3" key="1">
    <citation type="journal article" date="2011" name="PLoS Pathog.">
        <title>Endophytic Life Strategies Decoded by Genome and Transcriptome Analyses of the Mutualistic Root Symbiont Piriformospora indica.</title>
        <authorList>
            <person name="Zuccaro A."/>
            <person name="Lahrmann U."/>
            <person name="Guldener U."/>
            <person name="Langen G."/>
            <person name="Pfiffi S."/>
            <person name="Biedenkopf D."/>
            <person name="Wong P."/>
            <person name="Samans B."/>
            <person name="Grimm C."/>
            <person name="Basiewicz M."/>
            <person name="Murat C."/>
            <person name="Martin F."/>
            <person name="Kogel K.H."/>
        </authorList>
    </citation>
    <scope>NUCLEOTIDE SEQUENCE [LARGE SCALE GENOMIC DNA]</scope>
    <source>
        <strain evidence="2 3">DSM 11827</strain>
    </source>
</reference>
<evidence type="ECO:0000256" key="1">
    <source>
        <dbReference type="SAM" id="MobiDB-lite"/>
    </source>
</evidence>
<feature type="compositionally biased region" description="Polar residues" evidence="1">
    <location>
        <begin position="409"/>
        <end position="427"/>
    </location>
</feature>
<feature type="compositionally biased region" description="Low complexity" evidence="1">
    <location>
        <begin position="383"/>
        <end position="399"/>
    </location>
</feature>
<protein>
    <recommendedName>
        <fullName evidence="4">Rhodanese domain-containing protein</fullName>
    </recommendedName>
</protein>
<name>G4T543_SERID</name>
<feature type="region of interest" description="Disordered" evidence="1">
    <location>
        <begin position="47"/>
        <end position="89"/>
    </location>
</feature>
<organism evidence="2 3">
    <name type="scientific">Serendipita indica (strain DSM 11827)</name>
    <name type="common">Root endophyte fungus</name>
    <name type="synonym">Piriformospora indica</name>
    <dbReference type="NCBI Taxonomy" id="1109443"/>
    <lineage>
        <taxon>Eukaryota</taxon>
        <taxon>Fungi</taxon>
        <taxon>Dikarya</taxon>
        <taxon>Basidiomycota</taxon>
        <taxon>Agaricomycotina</taxon>
        <taxon>Agaricomycetes</taxon>
        <taxon>Sebacinales</taxon>
        <taxon>Serendipitaceae</taxon>
        <taxon>Serendipita</taxon>
    </lineage>
</organism>
<dbReference type="Gene3D" id="3.40.250.10">
    <property type="entry name" value="Rhodanese-like domain"/>
    <property type="match status" value="1"/>
</dbReference>